<organism evidence="2 3">
    <name type="scientific">Marchantia polymorpha subsp. ruderalis</name>
    <dbReference type="NCBI Taxonomy" id="1480154"/>
    <lineage>
        <taxon>Eukaryota</taxon>
        <taxon>Viridiplantae</taxon>
        <taxon>Streptophyta</taxon>
        <taxon>Embryophyta</taxon>
        <taxon>Marchantiophyta</taxon>
        <taxon>Marchantiopsida</taxon>
        <taxon>Marchantiidae</taxon>
        <taxon>Marchantiales</taxon>
        <taxon>Marchantiaceae</taxon>
        <taxon>Marchantia</taxon>
    </lineage>
</organism>
<reference evidence="2" key="1">
    <citation type="submission" date="2016-03" db="EMBL/GenBank/DDBJ databases">
        <title>Mechanisms controlling the formation of the plant cell surface in tip-growing cells are functionally conserved among land plants.</title>
        <authorList>
            <person name="Honkanen S."/>
            <person name="Jones V.A."/>
            <person name="Morieri G."/>
            <person name="Champion C."/>
            <person name="Hetherington A.J."/>
            <person name="Kelly S."/>
            <person name="Saint-Marcoux D."/>
            <person name="Proust H."/>
            <person name="Prescott H."/>
            <person name="Dolan L."/>
        </authorList>
    </citation>
    <scope>NUCLEOTIDE SEQUENCE [LARGE SCALE GENOMIC DNA]</scope>
    <source>
        <tissue evidence="2">Whole gametophyte</tissue>
    </source>
</reference>
<feature type="compositionally biased region" description="Polar residues" evidence="1">
    <location>
        <begin position="142"/>
        <end position="177"/>
    </location>
</feature>
<dbReference type="AlphaFoldDB" id="A0A176VQ29"/>
<protein>
    <submittedName>
        <fullName evidence="2">Uncharacterized protein</fullName>
    </submittedName>
</protein>
<keyword evidence="3" id="KW-1185">Reference proteome</keyword>
<name>A0A176VQ29_MARPO</name>
<evidence type="ECO:0000313" key="3">
    <source>
        <dbReference type="Proteomes" id="UP000077202"/>
    </source>
</evidence>
<dbReference type="Proteomes" id="UP000077202">
    <property type="component" value="Unassembled WGS sequence"/>
</dbReference>
<feature type="region of interest" description="Disordered" evidence="1">
    <location>
        <begin position="14"/>
        <end position="177"/>
    </location>
</feature>
<comment type="caution">
    <text evidence="2">The sequence shown here is derived from an EMBL/GenBank/DDBJ whole genome shotgun (WGS) entry which is preliminary data.</text>
</comment>
<feature type="compositionally biased region" description="Low complexity" evidence="1">
    <location>
        <begin position="39"/>
        <end position="50"/>
    </location>
</feature>
<sequence length="177" mass="18919">MRNPSQSIPLLLSALNLEPQSASTSKRRGSKRVTPSAPRPAARLARIAARWIGSEGSLRKDKDLPRGARRSPQRCAATQRERRWKETTRKATGETQGLARPKPSVGQQECSTVAAGSAEDARPEPCNGVVGIAPSRRGGPTDASQPASGPSTPTASRWDSRQKGYSAQDTHQLDGNS</sequence>
<evidence type="ECO:0000313" key="2">
    <source>
        <dbReference type="EMBL" id="OAE22065.1"/>
    </source>
</evidence>
<gene>
    <name evidence="2" type="ORF">AXG93_3719s1450</name>
</gene>
<evidence type="ECO:0000256" key="1">
    <source>
        <dbReference type="SAM" id="MobiDB-lite"/>
    </source>
</evidence>
<feature type="compositionally biased region" description="Basic and acidic residues" evidence="1">
    <location>
        <begin position="57"/>
        <end position="66"/>
    </location>
</feature>
<accession>A0A176VQ29</accession>
<proteinExistence type="predicted"/>
<feature type="compositionally biased region" description="Basic and acidic residues" evidence="1">
    <location>
        <begin position="79"/>
        <end position="92"/>
    </location>
</feature>
<dbReference type="EMBL" id="LVLJ01003285">
    <property type="protein sequence ID" value="OAE22065.1"/>
    <property type="molecule type" value="Genomic_DNA"/>
</dbReference>